<dbReference type="Proteomes" id="UP001157069">
    <property type="component" value="Unassembled WGS sequence"/>
</dbReference>
<organism evidence="3 4">
    <name type="scientific">Homoserinibacter gongjuensis</name>
    <dbReference type="NCBI Taxonomy" id="1162968"/>
    <lineage>
        <taxon>Bacteria</taxon>
        <taxon>Bacillati</taxon>
        <taxon>Actinomycetota</taxon>
        <taxon>Actinomycetes</taxon>
        <taxon>Micrococcales</taxon>
        <taxon>Microbacteriaceae</taxon>
        <taxon>Homoserinibacter</taxon>
    </lineage>
</organism>
<comment type="caution">
    <text evidence="3">The sequence shown here is derived from an EMBL/GenBank/DDBJ whole genome shotgun (WGS) entry which is preliminary data.</text>
</comment>
<keyword evidence="4" id="KW-1185">Reference proteome</keyword>
<evidence type="ECO:0000313" key="4">
    <source>
        <dbReference type="Proteomes" id="UP001157069"/>
    </source>
</evidence>
<keyword evidence="1 3" id="KW-0378">Hydrolase</keyword>
<dbReference type="PANTHER" id="PTHR11839">
    <property type="entry name" value="UDP/ADP-SUGAR PYROPHOSPHATASE"/>
    <property type="match status" value="1"/>
</dbReference>
<dbReference type="InterPro" id="IPR000086">
    <property type="entry name" value="NUDIX_hydrolase_dom"/>
</dbReference>
<dbReference type="PROSITE" id="PS51462">
    <property type="entry name" value="NUDIX"/>
    <property type="match status" value="1"/>
</dbReference>
<feature type="domain" description="Nudix hydrolase" evidence="2">
    <location>
        <begin position="54"/>
        <end position="187"/>
    </location>
</feature>
<sequence length="195" mass="21320">MTPAERAALLTAPLADLADAAEVVASDVVYEGRVWDVRRDRFRFGGAEIERDYVDHTGAVAVLARDADDRVLLINQYRHPIRSRDWELPAGLLDVEHEDPLAAAQRELAEEADLEAAEWSELLTFATSPGGSDETIRVYEARGVSATAEAFARTEEEAELVLRWVPLAEVVEAALAGRIHNSILLVAVLAAHARG</sequence>
<dbReference type="InterPro" id="IPR015797">
    <property type="entry name" value="NUDIX_hydrolase-like_dom_sf"/>
</dbReference>
<reference evidence="4" key="1">
    <citation type="journal article" date="2019" name="Int. J. Syst. Evol. Microbiol.">
        <title>The Global Catalogue of Microorganisms (GCM) 10K type strain sequencing project: providing services to taxonomists for standard genome sequencing and annotation.</title>
        <authorList>
            <consortium name="The Broad Institute Genomics Platform"/>
            <consortium name="The Broad Institute Genome Sequencing Center for Infectious Disease"/>
            <person name="Wu L."/>
            <person name="Ma J."/>
        </authorList>
    </citation>
    <scope>NUCLEOTIDE SEQUENCE [LARGE SCALE GENOMIC DNA]</scope>
    <source>
        <strain evidence="4">NBRC 108755</strain>
    </source>
</reference>
<dbReference type="Pfam" id="PF00293">
    <property type="entry name" value="NUDIX"/>
    <property type="match status" value="1"/>
</dbReference>
<dbReference type="Gene3D" id="3.90.79.10">
    <property type="entry name" value="Nucleoside Triphosphate Pyrophosphohydrolase"/>
    <property type="match status" value="1"/>
</dbReference>
<accession>A0ABQ6JZC3</accession>
<dbReference type="SUPFAM" id="SSF55811">
    <property type="entry name" value="Nudix"/>
    <property type="match status" value="1"/>
</dbReference>
<evidence type="ECO:0000259" key="2">
    <source>
        <dbReference type="PROSITE" id="PS51462"/>
    </source>
</evidence>
<protein>
    <submittedName>
        <fullName evidence="3">NUDIX hydrolase</fullName>
    </submittedName>
</protein>
<name>A0ABQ6JZC3_9MICO</name>
<evidence type="ECO:0000256" key="1">
    <source>
        <dbReference type="ARBA" id="ARBA00022801"/>
    </source>
</evidence>
<evidence type="ECO:0000313" key="3">
    <source>
        <dbReference type="EMBL" id="GMA92866.1"/>
    </source>
</evidence>
<dbReference type="GO" id="GO:0016787">
    <property type="term" value="F:hydrolase activity"/>
    <property type="evidence" value="ECO:0007669"/>
    <property type="project" value="UniProtKB-KW"/>
</dbReference>
<proteinExistence type="predicted"/>
<dbReference type="PANTHER" id="PTHR11839:SF31">
    <property type="entry name" value="ADP-RIBOSE PYROPHOSPHATASE"/>
    <property type="match status" value="1"/>
</dbReference>
<dbReference type="RefSeq" id="WP_431308744.1">
    <property type="nucleotide sequence ID" value="NZ_BSVA01000001.1"/>
</dbReference>
<dbReference type="EMBL" id="BSVA01000001">
    <property type="protein sequence ID" value="GMA92866.1"/>
    <property type="molecule type" value="Genomic_DNA"/>
</dbReference>
<gene>
    <name evidence="3" type="ORF">GCM10025869_33950</name>
</gene>